<evidence type="ECO:0000313" key="2">
    <source>
        <dbReference type="Proteomes" id="UP000807342"/>
    </source>
</evidence>
<evidence type="ECO:0000313" key="1">
    <source>
        <dbReference type="EMBL" id="KAF9450686.1"/>
    </source>
</evidence>
<sequence length="49" mass="5545">KGFWSDGGEEGVRGLPLIYALKICPADSALKFRRIYIYAVCDRTRILVI</sequence>
<feature type="non-terminal residue" evidence="1">
    <location>
        <position position="1"/>
    </location>
</feature>
<dbReference type="EMBL" id="MU151099">
    <property type="protein sequence ID" value="KAF9450686.1"/>
    <property type="molecule type" value="Genomic_DNA"/>
</dbReference>
<dbReference type="AlphaFoldDB" id="A0A9P5XJ31"/>
<protein>
    <submittedName>
        <fullName evidence="1">Uncharacterized protein</fullName>
    </submittedName>
</protein>
<dbReference type="Proteomes" id="UP000807342">
    <property type="component" value="Unassembled WGS sequence"/>
</dbReference>
<proteinExistence type="predicted"/>
<gene>
    <name evidence="1" type="ORF">P691DRAFT_809701</name>
</gene>
<organism evidence="1 2">
    <name type="scientific">Macrolepiota fuliginosa MF-IS2</name>
    <dbReference type="NCBI Taxonomy" id="1400762"/>
    <lineage>
        <taxon>Eukaryota</taxon>
        <taxon>Fungi</taxon>
        <taxon>Dikarya</taxon>
        <taxon>Basidiomycota</taxon>
        <taxon>Agaricomycotina</taxon>
        <taxon>Agaricomycetes</taxon>
        <taxon>Agaricomycetidae</taxon>
        <taxon>Agaricales</taxon>
        <taxon>Agaricineae</taxon>
        <taxon>Agaricaceae</taxon>
        <taxon>Macrolepiota</taxon>
    </lineage>
</organism>
<name>A0A9P5XJ31_9AGAR</name>
<comment type="caution">
    <text evidence="1">The sequence shown here is derived from an EMBL/GenBank/DDBJ whole genome shotgun (WGS) entry which is preliminary data.</text>
</comment>
<reference evidence="1" key="1">
    <citation type="submission" date="2020-11" db="EMBL/GenBank/DDBJ databases">
        <authorList>
            <consortium name="DOE Joint Genome Institute"/>
            <person name="Ahrendt S."/>
            <person name="Riley R."/>
            <person name="Andreopoulos W."/>
            <person name="Labutti K."/>
            <person name="Pangilinan J."/>
            <person name="Ruiz-Duenas F.J."/>
            <person name="Barrasa J.M."/>
            <person name="Sanchez-Garcia M."/>
            <person name="Camarero S."/>
            <person name="Miyauchi S."/>
            <person name="Serrano A."/>
            <person name="Linde D."/>
            <person name="Babiker R."/>
            <person name="Drula E."/>
            <person name="Ayuso-Fernandez I."/>
            <person name="Pacheco R."/>
            <person name="Padilla G."/>
            <person name="Ferreira P."/>
            <person name="Barriuso J."/>
            <person name="Kellner H."/>
            <person name="Castanera R."/>
            <person name="Alfaro M."/>
            <person name="Ramirez L."/>
            <person name="Pisabarro A.G."/>
            <person name="Kuo A."/>
            <person name="Tritt A."/>
            <person name="Lipzen A."/>
            <person name="He G."/>
            <person name="Yan M."/>
            <person name="Ng V."/>
            <person name="Cullen D."/>
            <person name="Martin F."/>
            <person name="Rosso M.-N."/>
            <person name="Henrissat B."/>
            <person name="Hibbett D."/>
            <person name="Martinez A.T."/>
            <person name="Grigoriev I.V."/>
        </authorList>
    </citation>
    <scope>NUCLEOTIDE SEQUENCE</scope>
    <source>
        <strain evidence="1">MF-IS2</strain>
    </source>
</reference>
<keyword evidence="2" id="KW-1185">Reference proteome</keyword>
<accession>A0A9P5XJ31</accession>